<proteinExistence type="predicted"/>
<evidence type="ECO:0000256" key="1">
    <source>
        <dbReference type="SAM" id="Phobius"/>
    </source>
</evidence>
<keyword evidence="3" id="KW-1185">Reference proteome</keyword>
<keyword evidence="1" id="KW-0812">Transmembrane</keyword>
<dbReference type="RefSeq" id="WP_012173574.1">
    <property type="nucleotide sequence ID" value="NC_009943.1"/>
</dbReference>
<dbReference type="eggNOG" id="COG2020">
    <property type="taxonomic scope" value="Bacteria"/>
</dbReference>
<dbReference type="STRING" id="96561.Dole_0145"/>
<organism evidence="2 3">
    <name type="scientific">Desulfosudis oleivorans (strain DSM 6200 / JCM 39069 / Hxd3)</name>
    <name type="common">Desulfococcus oleovorans</name>
    <dbReference type="NCBI Taxonomy" id="96561"/>
    <lineage>
        <taxon>Bacteria</taxon>
        <taxon>Pseudomonadati</taxon>
        <taxon>Thermodesulfobacteriota</taxon>
        <taxon>Desulfobacteria</taxon>
        <taxon>Desulfobacterales</taxon>
        <taxon>Desulfosudaceae</taxon>
        <taxon>Desulfosudis</taxon>
    </lineage>
</organism>
<feature type="transmembrane region" description="Helical" evidence="1">
    <location>
        <begin position="136"/>
        <end position="165"/>
    </location>
</feature>
<dbReference type="KEGG" id="dol:Dole_0145"/>
<dbReference type="Proteomes" id="UP000008561">
    <property type="component" value="Chromosome"/>
</dbReference>
<dbReference type="EMBL" id="CP000859">
    <property type="protein sequence ID" value="ABW65955.1"/>
    <property type="molecule type" value="Genomic_DNA"/>
</dbReference>
<dbReference type="AlphaFoldDB" id="A8ZSP2"/>
<keyword evidence="1" id="KW-1133">Transmembrane helix</keyword>
<feature type="transmembrane region" description="Helical" evidence="1">
    <location>
        <begin position="44"/>
        <end position="69"/>
    </location>
</feature>
<accession>A8ZSP2</accession>
<reference evidence="2 3" key="1">
    <citation type="submission" date="2007-10" db="EMBL/GenBank/DDBJ databases">
        <title>Complete sequence of Desulfococcus oleovorans Hxd3.</title>
        <authorList>
            <consortium name="US DOE Joint Genome Institute"/>
            <person name="Copeland A."/>
            <person name="Lucas S."/>
            <person name="Lapidus A."/>
            <person name="Barry K."/>
            <person name="Glavina del Rio T."/>
            <person name="Dalin E."/>
            <person name="Tice H."/>
            <person name="Pitluck S."/>
            <person name="Kiss H."/>
            <person name="Brettin T."/>
            <person name="Bruce D."/>
            <person name="Detter J.C."/>
            <person name="Han C."/>
            <person name="Schmutz J."/>
            <person name="Larimer F."/>
            <person name="Land M."/>
            <person name="Hauser L."/>
            <person name="Kyrpides N."/>
            <person name="Kim E."/>
            <person name="Wawrik B."/>
            <person name="Richardson P."/>
        </authorList>
    </citation>
    <scope>NUCLEOTIDE SEQUENCE [LARGE SCALE GENOMIC DNA]</scope>
    <source>
        <strain evidence="3">DSM 6200 / JCM 39069 / Hxd3</strain>
    </source>
</reference>
<keyword evidence="1" id="KW-0472">Membrane</keyword>
<feature type="transmembrane region" description="Helical" evidence="1">
    <location>
        <begin position="6"/>
        <end position="23"/>
    </location>
</feature>
<dbReference type="Gene3D" id="1.20.120.1630">
    <property type="match status" value="1"/>
</dbReference>
<gene>
    <name evidence="2" type="ordered locus">Dole_0145</name>
</gene>
<dbReference type="HOGENOM" id="CLU_1382173_0_0_7"/>
<sequence length="197" mass="22605">MMIAWINFFSLIFVSLIFMVLYVRSVSPAAQEKIIGPGAYRRCYHLRVAASVAELLVVACFAIYCFFPLPTPLPDRFPWPWWFSVVVAGIIGVPALALMLIGLRDAGEEALRPKKEQALFKGIYRRLRHPQAAGEVWLFPVIAILLHSPFLALFSLVFFPIFLVLCYAEEQDLLLRHGETYAEYCRNTGAFWPRRHR</sequence>
<feature type="transmembrane region" description="Helical" evidence="1">
    <location>
        <begin position="81"/>
        <end position="103"/>
    </location>
</feature>
<evidence type="ECO:0008006" key="4">
    <source>
        <dbReference type="Google" id="ProtNLM"/>
    </source>
</evidence>
<evidence type="ECO:0000313" key="3">
    <source>
        <dbReference type="Proteomes" id="UP000008561"/>
    </source>
</evidence>
<protein>
    <recommendedName>
        <fullName evidence="4">Isoprenylcysteine carboxylmethyltransferase family protein</fullName>
    </recommendedName>
</protein>
<evidence type="ECO:0000313" key="2">
    <source>
        <dbReference type="EMBL" id="ABW65955.1"/>
    </source>
</evidence>
<dbReference type="OrthoDB" id="9789029at2"/>
<name>A8ZSP2_DESOH</name>